<reference evidence="2 3" key="1">
    <citation type="submission" date="2019-01" db="EMBL/GenBank/DDBJ databases">
        <title>Sequencing the genomes of 1000 actinobacteria strains.</title>
        <authorList>
            <person name="Klenk H.-P."/>
        </authorList>
    </citation>
    <scope>NUCLEOTIDE SEQUENCE [LARGE SCALE GENOMIC DNA]</scope>
    <source>
        <strain evidence="2 3">DSM 43925</strain>
    </source>
</reference>
<dbReference type="Proteomes" id="UP000284824">
    <property type="component" value="Unassembled WGS sequence"/>
</dbReference>
<dbReference type="Gene3D" id="2.150.10.10">
    <property type="entry name" value="Serralysin-like metalloprotease, C-terminal"/>
    <property type="match status" value="1"/>
</dbReference>
<dbReference type="Pfam" id="PF00353">
    <property type="entry name" value="HemolysinCabind"/>
    <property type="match status" value="1"/>
</dbReference>
<gene>
    <name evidence="2" type="ORF">EDD27_4958</name>
</gene>
<feature type="signal peptide" evidence="1">
    <location>
        <begin position="1"/>
        <end position="30"/>
    </location>
</feature>
<protein>
    <recommendedName>
        <fullName evidence="4">Hemolysin type calcium-binding protein</fullName>
    </recommendedName>
</protein>
<dbReference type="SUPFAM" id="SSF51120">
    <property type="entry name" value="beta-Roll"/>
    <property type="match status" value="1"/>
</dbReference>
<dbReference type="GO" id="GO:0005509">
    <property type="term" value="F:calcium ion binding"/>
    <property type="evidence" value="ECO:0007669"/>
    <property type="project" value="InterPro"/>
</dbReference>
<keyword evidence="3" id="KW-1185">Reference proteome</keyword>
<proteinExistence type="predicted"/>
<organism evidence="2 3">
    <name type="scientific">Nonomuraea polychroma</name>
    <dbReference type="NCBI Taxonomy" id="46176"/>
    <lineage>
        <taxon>Bacteria</taxon>
        <taxon>Bacillati</taxon>
        <taxon>Actinomycetota</taxon>
        <taxon>Actinomycetes</taxon>
        <taxon>Streptosporangiales</taxon>
        <taxon>Streptosporangiaceae</taxon>
        <taxon>Nonomuraea</taxon>
    </lineage>
</organism>
<dbReference type="EMBL" id="SAUN01000001">
    <property type="protein sequence ID" value="RVX42334.1"/>
    <property type="molecule type" value="Genomic_DNA"/>
</dbReference>
<name>A0A438M9D6_9ACTN</name>
<keyword evidence="1" id="KW-0732">Signal</keyword>
<dbReference type="InterPro" id="IPR011049">
    <property type="entry name" value="Serralysin-like_metalloprot_C"/>
</dbReference>
<evidence type="ECO:0000313" key="2">
    <source>
        <dbReference type="EMBL" id="RVX42334.1"/>
    </source>
</evidence>
<accession>A0A438M9D6</accession>
<evidence type="ECO:0000256" key="1">
    <source>
        <dbReference type="SAM" id="SignalP"/>
    </source>
</evidence>
<dbReference type="RefSeq" id="WP_164903771.1">
    <property type="nucleotide sequence ID" value="NZ_SAUN01000001.1"/>
</dbReference>
<sequence>MRTLKQAMHFSLLSGLMVGALAALPGTSHAAAGTSSASVRVVTGGFLQLVYTGSADANNVLITLESGTNVLRVNDSVTITPGPGCASAPNDSKTVRCSVGISRIAARLGAGADAFTTLVPLKGTVEGDGQNDTFRPSRSVGPGASNTEIMYVGGDGEDTATYAGVPATGPTGNTGVHVSLDSAANDGRDSDGVRPADKDNIQVENLIGSSFGDRLSGDGGRNKITAGNGRDTVSAGGGDDVVNVQDQAQENSVSCGEGTGDLALADRFGDTVNVDCETVQHGA</sequence>
<dbReference type="InterPro" id="IPR001343">
    <property type="entry name" value="Hemolysn_Ca-bd"/>
</dbReference>
<feature type="chain" id="PRO_5019093779" description="Hemolysin type calcium-binding protein" evidence="1">
    <location>
        <begin position="31"/>
        <end position="283"/>
    </location>
</feature>
<evidence type="ECO:0008006" key="4">
    <source>
        <dbReference type="Google" id="ProtNLM"/>
    </source>
</evidence>
<comment type="caution">
    <text evidence="2">The sequence shown here is derived from an EMBL/GenBank/DDBJ whole genome shotgun (WGS) entry which is preliminary data.</text>
</comment>
<evidence type="ECO:0000313" key="3">
    <source>
        <dbReference type="Proteomes" id="UP000284824"/>
    </source>
</evidence>
<dbReference type="AlphaFoldDB" id="A0A438M9D6"/>